<accession>A0A3M2HPW1</accession>
<protein>
    <submittedName>
        <fullName evidence="1">Hemin transport protein</fullName>
    </submittedName>
</protein>
<sequence length="155" mass="16848">MPKDSLAAVGPLLCLFPAAKRSELGALAGACAVCAECCIDDDGIRESVRFLDQEGRTCLRLFLLPDSDYTGWERLREGMPCIAHEARLSTCSRCVDLMRCLGRRWRGQDWMASLLRIDSGCPARPGPRIASARVSAIGREIACRIARAEGAPIPA</sequence>
<gene>
    <name evidence="1" type="ORF">EBB59_08960</name>
</gene>
<dbReference type="SUPFAM" id="SSF144064">
    <property type="entry name" value="Heme iron utilization protein-like"/>
    <property type="match status" value="1"/>
</dbReference>
<organism evidence="1 2">
    <name type="scientific">Solilutibacter pythonis</name>
    <dbReference type="NCBI Taxonomy" id="2483112"/>
    <lineage>
        <taxon>Bacteria</taxon>
        <taxon>Pseudomonadati</taxon>
        <taxon>Pseudomonadota</taxon>
        <taxon>Gammaproteobacteria</taxon>
        <taxon>Lysobacterales</taxon>
        <taxon>Lysobacteraceae</taxon>
        <taxon>Solilutibacter</taxon>
    </lineage>
</organism>
<dbReference type="Proteomes" id="UP000275012">
    <property type="component" value="Unassembled WGS sequence"/>
</dbReference>
<proteinExistence type="predicted"/>
<name>A0A3M2HPW1_9GAMM</name>
<comment type="caution">
    <text evidence="1">The sequence shown here is derived from an EMBL/GenBank/DDBJ whole genome shotgun (WGS) entry which is preliminary data.</text>
</comment>
<evidence type="ECO:0000313" key="2">
    <source>
        <dbReference type="Proteomes" id="UP000275012"/>
    </source>
</evidence>
<evidence type="ECO:0000313" key="1">
    <source>
        <dbReference type="EMBL" id="RMH91058.1"/>
    </source>
</evidence>
<reference evidence="1 2" key="1">
    <citation type="submission" date="2018-10" db="EMBL/GenBank/DDBJ databases">
        <title>Proposal of Lysobacter pythonis sp. nov. isolated from royal pythons (Python regius).</title>
        <authorList>
            <person name="Hans-Juergen B."/>
            <person name="Huptas C."/>
            <person name="Sandra B."/>
            <person name="Igor L."/>
            <person name="Joachim S."/>
            <person name="Siegfried S."/>
            <person name="Mareike W."/>
            <person name="Peter K."/>
        </authorList>
    </citation>
    <scope>NUCLEOTIDE SEQUENCE [LARGE SCALE GENOMIC DNA]</scope>
    <source>
        <strain evidence="1 2">4284/11</strain>
    </source>
</reference>
<dbReference type="AlphaFoldDB" id="A0A3M2HPW1"/>
<dbReference type="EMBL" id="RFLY01000011">
    <property type="protein sequence ID" value="RMH91058.1"/>
    <property type="molecule type" value="Genomic_DNA"/>
</dbReference>
<keyword evidence="2" id="KW-1185">Reference proteome</keyword>